<dbReference type="Proteomes" id="UP000256964">
    <property type="component" value="Unassembled WGS sequence"/>
</dbReference>
<name>A0A371CHI1_9APHY</name>
<dbReference type="AlphaFoldDB" id="A0A371CHI1"/>
<organism evidence="3 5">
    <name type="scientific">Lentinus brumalis</name>
    <dbReference type="NCBI Taxonomy" id="2498619"/>
    <lineage>
        <taxon>Eukaryota</taxon>
        <taxon>Fungi</taxon>
        <taxon>Dikarya</taxon>
        <taxon>Basidiomycota</taxon>
        <taxon>Agaricomycotina</taxon>
        <taxon>Agaricomycetes</taxon>
        <taxon>Polyporales</taxon>
        <taxon>Polyporaceae</taxon>
        <taxon>Lentinus</taxon>
    </lineage>
</organism>
<evidence type="ECO:0000313" key="4">
    <source>
        <dbReference type="EMBL" id="RDX56920.1"/>
    </source>
</evidence>
<evidence type="ECO:0000256" key="2">
    <source>
        <dbReference type="SAM" id="Phobius"/>
    </source>
</evidence>
<evidence type="ECO:0000256" key="1">
    <source>
        <dbReference type="SAM" id="MobiDB-lite"/>
    </source>
</evidence>
<keyword evidence="2" id="KW-0472">Membrane</keyword>
<protein>
    <submittedName>
        <fullName evidence="3">Uncharacterized protein</fullName>
    </submittedName>
</protein>
<dbReference type="EMBL" id="KZ857658">
    <property type="protein sequence ID" value="RDX39739.1"/>
    <property type="molecule type" value="Genomic_DNA"/>
</dbReference>
<proteinExistence type="predicted"/>
<keyword evidence="2" id="KW-0812">Transmembrane</keyword>
<evidence type="ECO:0000313" key="3">
    <source>
        <dbReference type="EMBL" id="RDX39739.1"/>
    </source>
</evidence>
<feature type="region of interest" description="Disordered" evidence="1">
    <location>
        <begin position="34"/>
        <end position="60"/>
    </location>
</feature>
<evidence type="ECO:0000313" key="5">
    <source>
        <dbReference type="Proteomes" id="UP000256964"/>
    </source>
</evidence>
<feature type="compositionally biased region" description="Polar residues" evidence="1">
    <location>
        <begin position="39"/>
        <end position="48"/>
    </location>
</feature>
<keyword evidence="5" id="KW-1185">Reference proteome</keyword>
<accession>A0A371CHI1</accession>
<sequence length="254" mass="27771">MQEQSAAGRTVSPYTNTLGAHHLSDVLSVSDVQRAAPSRLSSNPSHSWNPHRVNARSRSGRTPSEFQLVLSWMMLLFPAVLLATSHVSRYFRSLQRSRRGVKHSALHVQHPSRSSPAAGLNFRNHLNLDYTLTSASSSPRDMSCPRWHRSDCSQILTGVDDLHEHAHTMGILRHHLPHELPLCCVDDSQVGLYARPSAFDTHLLLDAPSSLLLTSCRSSGLDSAVPVAAKQRCVSCCFCGDSNAHGSASAAPER</sequence>
<dbReference type="EMBL" id="KZ857379">
    <property type="protein sequence ID" value="RDX56920.1"/>
    <property type="molecule type" value="Genomic_DNA"/>
</dbReference>
<gene>
    <name evidence="4" type="ORF">OH76DRAFT_32</name>
    <name evidence="3" type="ORF">OH76DRAFT_551859</name>
</gene>
<reference evidence="3 5" key="1">
    <citation type="journal article" date="2018" name="Biotechnol. Biofuels">
        <title>Integrative visual omics of the white-rot fungus Polyporus brumalis exposes the biotechnological potential of its oxidative enzymes for delignifying raw plant biomass.</title>
        <authorList>
            <person name="Miyauchi S."/>
            <person name="Rancon A."/>
            <person name="Drula E."/>
            <person name="Hage H."/>
            <person name="Chaduli D."/>
            <person name="Favel A."/>
            <person name="Grisel S."/>
            <person name="Henrissat B."/>
            <person name="Herpoel-Gimbert I."/>
            <person name="Ruiz-Duenas F.J."/>
            <person name="Chevret D."/>
            <person name="Hainaut M."/>
            <person name="Lin J."/>
            <person name="Wang M."/>
            <person name="Pangilinan J."/>
            <person name="Lipzen A."/>
            <person name="Lesage-Meessen L."/>
            <person name="Navarro D."/>
            <person name="Riley R."/>
            <person name="Grigoriev I.V."/>
            <person name="Zhou S."/>
            <person name="Raouche S."/>
            <person name="Rosso M.N."/>
        </authorList>
    </citation>
    <scope>NUCLEOTIDE SEQUENCE [LARGE SCALE GENOMIC DNA]</scope>
    <source>
        <strain evidence="3 5">BRFM 1820</strain>
    </source>
</reference>
<keyword evidence="2" id="KW-1133">Transmembrane helix</keyword>
<feature type="transmembrane region" description="Helical" evidence="2">
    <location>
        <begin position="69"/>
        <end position="91"/>
    </location>
</feature>